<keyword evidence="4" id="KW-0813">Transport</keyword>
<dbReference type="Proteomes" id="UP000195719">
    <property type="component" value="Unassembled WGS sequence"/>
</dbReference>
<dbReference type="CDD" id="cd02976">
    <property type="entry name" value="NrdH"/>
    <property type="match status" value="1"/>
</dbReference>
<evidence type="ECO:0000259" key="8">
    <source>
        <dbReference type="Pfam" id="PF00462"/>
    </source>
</evidence>
<evidence type="ECO:0000313" key="9">
    <source>
        <dbReference type="EMBL" id="SMY33182.1"/>
    </source>
</evidence>
<dbReference type="PROSITE" id="PS51354">
    <property type="entry name" value="GLUTAREDOXIN_2"/>
    <property type="match status" value="1"/>
</dbReference>
<dbReference type="Gene3D" id="3.40.30.10">
    <property type="entry name" value="Glutaredoxin"/>
    <property type="match status" value="1"/>
</dbReference>
<dbReference type="NCBIfam" id="TIGR02194">
    <property type="entry name" value="GlrX_NrdH"/>
    <property type="match status" value="1"/>
</dbReference>
<protein>
    <recommendedName>
        <fullName evidence="3">Glutaredoxin-like protein NrdH</fullName>
    </recommendedName>
</protein>
<feature type="domain" description="Glutaredoxin" evidence="8">
    <location>
        <begin position="3"/>
        <end position="61"/>
    </location>
</feature>
<dbReference type="GO" id="GO:0009055">
    <property type="term" value="F:electron transfer activity"/>
    <property type="evidence" value="ECO:0007669"/>
    <property type="project" value="TreeGrafter"/>
</dbReference>
<accession>A0A1Y6M9G4</accession>
<proteinExistence type="inferred from homology"/>
<keyword evidence="7" id="KW-0676">Redox-active center</keyword>
<evidence type="ECO:0000256" key="2">
    <source>
        <dbReference type="ARBA" id="ARBA00007787"/>
    </source>
</evidence>
<evidence type="ECO:0000256" key="1">
    <source>
        <dbReference type="ARBA" id="ARBA00002292"/>
    </source>
</evidence>
<dbReference type="PANTHER" id="PTHR34386:SF1">
    <property type="entry name" value="GLUTAREDOXIN-LIKE PROTEIN NRDH"/>
    <property type="match status" value="1"/>
</dbReference>
<dbReference type="PANTHER" id="PTHR34386">
    <property type="entry name" value="GLUTAREDOXIN"/>
    <property type="match status" value="1"/>
</dbReference>
<comment type="similarity">
    <text evidence="2">Belongs to the glutaredoxin family.</text>
</comment>
<dbReference type="InterPro" id="IPR011909">
    <property type="entry name" value="GlrX_NrdH"/>
</dbReference>
<dbReference type="InterPro" id="IPR002109">
    <property type="entry name" value="Glutaredoxin"/>
</dbReference>
<evidence type="ECO:0000256" key="4">
    <source>
        <dbReference type="ARBA" id="ARBA00022448"/>
    </source>
</evidence>
<dbReference type="SUPFAM" id="SSF52833">
    <property type="entry name" value="Thioredoxin-like"/>
    <property type="match status" value="1"/>
</dbReference>
<name>A0A1Y6M9G4_9GAMM</name>
<dbReference type="RefSeq" id="WP_087852630.1">
    <property type="nucleotide sequence ID" value="NZ_FYAJ01000001.1"/>
</dbReference>
<sequence>MSVIVYSKPNCIQCIATKRVLDTQGIAYRNIDLSADKNARETVIQLGYREAPVVVIEGKHWSGFRPDLIKQLCTN</sequence>
<dbReference type="InterPro" id="IPR051548">
    <property type="entry name" value="Grx-like_ET"/>
</dbReference>
<dbReference type="AlphaFoldDB" id="A0A1Y6M9G4"/>
<evidence type="ECO:0000256" key="3">
    <source>
        <dbReference type="ARBA" id="ARBA00017945"/>
    </source>
</evidence>
<gene>
    <name evidence="9" type="primary">nrdH</name>
    <name evidence="9" type="ORF">PAND9192_00806</name>
</gene>
<comment type="function">
    <text evidence="1">Electron transport system for the ribonucleotide reductase system NrdEF.</text>
</comment>
<reference evidence="10" key="1">
    <citation type="submission" date="2017-06" db="EMBL/GenBank/DDBJ databases">
        <authorList>
            <person name="Rodrigo-Torres L."/>
            <person name="Arahal R.D."/>
            <person name="Lucena T."/>
        </authorList>
    </citation>
    <scope>NUCLEOTIDE SEQUENCE [LARGE SCALE GENOMIC DNA]</scope>
    <source>
        <strain evidence="10">CECT 9192</strain>
    </source>
</reference>
<evidence type="ECO:0000256" key="5">
    <source>
        <dbReference type="ARBA" id="ARBA00022982"/>
    </source>
</evidence>
<dbReference type="EMBL" id="FYAJ01000001">
    <property type="protein sequence ID" value="SMY33182.1"/>
    <property type="molecule type" value="Genomic_DNA"/>
</dbReference>
<keyword evidence="5" id="KW-0249">Electron transport</keyword>
<evidence type="ECO:0000256" key="6">
    <source>
        <dbReference type="ARBA" id="ARBA00023157"/>
    </source>
</evidence>
<evidence type="ECO:0000256" key="7">
    <source>
        <dbReference type="ARBA" id="ARBA00023284"/>
    </source>
</evidence>
<keyword evidence="6" id="KW-1015">Disulfide bond</keyword>
<dbReference type="GO" id="GO:0045454">
    <property type="term" value="P:cell redox homeostasis"/>
    <property type="evidence" value="ECO:0007669"/>
    <property type="project" value="InterPro"/>
</dbReference>
<dbReference type="Pfam" id="PF00462">
    <property type="entry name" value="Glutaredoxin"/>
    <property type="match status" value="1"/>
</dbReference>
<dbReference type="InterPro" id="IPR036249">
    <property type="entry name" value="Thioredoxin-like_sf"/>
</dbReference>
<organism evidence="9 10">
    <name type="scientific">Photobacterium andalusiense</name>
    <dbReference type="NCBI Taxonomy" id="2204296"/>
    <lineage>
        <taxon>Bacteria</taxon>
        <taxon>Pseudomonadati</taxon>
        <taxon>Pseudomonadota</taxon>
        <taxon>Gammaproteobacteria</taxon>
        <taxon>Vibrionales</taxon>
        <taxon>Vibrionaceae</taxon>
        <taxon>Photobacterium</taxon>
    </lineage>
</organism>
<keyword evidence="10" id="KW-1185">Reference proteome</keyword>
<evidence type="ECO:0000313" key="10">
    <source>
        <dbReference type="Proteomes" id="UP000195719"/>
    </source>
</evidence>